<keyword evidence="9" id="KW-0812">Transmembrane</keyword>
<feature type="domain" description="FAD/NAD(P)-binding" evidence="10">
    <location>
        <begin position="9"/>
        <end position="338"/>
    </location>
</feature>
<dbReference type="GO" id="GO:0050136">
    <property type="term" value="F:NADH dehydrogenase (quinone) (non-electrogenic) activity"/>
    <property type="evidence" value="ECO:0007669"/>
    <property type="project" value="UniProtKB-EC"/>
</dbReference>
<keyword evidence="5" id="KW-0809">Transit peptide</keyword>
<dbReference type="PRINTS" id="PR00411">
    <property type="entry name" value="PNDRDTASEI"/>
</dbReference>
<organism evidence="12 13">
    <name type="scientific">Gemmata obscuriglobus</name>
    <dbReference type="NCBI Taxonomy" id="114"/>
    <lineage>
        <taxon>Bacteria</taxon>
        <taxon>Pseudomonadati</taxon>
        <taxon>Planctomycetota</taxon>
        <taxon>Planctomycetia</taxon>
        <taxon>Gemmatales</taxon>
        <taxon>Gemmataceae</taxon>
        <taxon>Gemmata</taxon>
    </lineage>
</organism>
<name>A0A2Z3GTC6_9BACT</name>
<feature type="domain" description="External alternative NADH-ubiquinone oxidoreductase-like C-terminal" evidence="11">
    <location>
        <begin position="363"/>
        <end position="417"/>
    </location>
</feature>
<dbReference type="OrthoDB" id="9781621at2"/>
<dbReference type="InterPro" id="IPR023753">
    <property type="entry name" value="FAD/NAD-binding_dom"/>
</dbReference>
<evidence type="ECO:0000256" key="3">
    <source>
        <dbReference type="ARBA" id="ARBA00022630"/>
    </source>
</evidence>
<dbReference type="EC" id="1.6.5.9" evidence="2"/>
<evidence type="ECO:0000256" key="5">
    <source>
        <dbReference type="ARBA" id="ARBA00022946"/>
    </source>
</evidence>
<dbReference type="InterPro" id="IPR045024">
    <property type="entry name" value="NDH-2"/>
</dbReference>
<evidence type="ECO:0000256" key="9">
    <source>
        <dbReference type="SAM" id="Phobius"/>
    </source>
</evidence>
<comment type="catalytic activity">
    <reaction evidence="8">
        <text>a quinone + NADH + H(+) = a quinol + NAD(+)</text>
        <dbReference type="Rhea" id="RHEA:46160"/>
        <dbReference type="ChEBI" id="CHEBI:15378"/>
        <dbReference type="ChEBI" id="CHEBI:24646"/>
        <dbReference type="ChEBI" id="CHEBI:57540"/>
        <dbReference type="ChEBI" id="CHEBI:57945"/>
        <dbReference type="ChEBI" id="CHEBI:132124"/>
        <dbReference type="EC" id="1.6.5.9"/>
    </reaction>
</comment>
<dbReference type="EMBL" id="CP025958">
    <property type="protein sequence ID" value="AWM35771.1"/>
    <property type="molecule type" value="Genomic_DNA"/>
</dbReference>
<evidence type="ECO:0000313" key="12">
    <source>
        <dbReference type="EMBL" id="AWM35771.1"/>
    </source>
</evidence>
<keyword evidence="13" id="KW-1185">Reference proteome</keyword>
<keyword evidence="9" id="KW-1133">Transmembrane helix</keyword>
<dbReference type="KEGG" id="gog:C1280_01175"/>
<dbReference type="RefSeq" id="WP_010043884.1">
    <property type="nucleotide sequence ID" value="NZ_CP025958.1"/>
</dbReference>
<evidence type="ECO:0000256" key="7">
    <source>
        <dbReference type="ARBA" id="ARBA00023027"/>
    </source>
</evidence>
<dbReference type="InterPro" id="IPR036188">
    <property type="entry name" value="FAD/NAD-bd_sf"/>
</dbReference>
<dbReference type="Pfam" id="PF22366">
    <property type="entry name" value="NDH2_C"/>
    <property type="match status" value="1"/>
</dbReference>
<feature type="transmembrane region" description="Helical" evidence="9">
    <location>
        <begin position="381"/>
        <end position="401"/>
    </location>
</feature>
<dbReference type="PRINTS" id="PR00368">
    <property type="entry name" value="FADPNR"/>
</dbReference>
<keyword evidence="7" id="KW-0520">NAD</keyword>
<keyword evidence="4" id="KW-0274">FAD</keyword>
<dbReference type="AlphaFoldDB" id="A0A2Z3GTC6"/>
<dbReference type="Pfam" id="PF07992">
    <property type="entry name" value="Pyr_redox_2"/>
    <property type="match status" value="1"/>
</dbReference>
<evidence type="ECO:0000256" key="8">
    <source>
        <dbReference type="ARBA" id="ARBA00047599"/>
    </source>
</evidence>
<protein>
    <recommendedName>
        <fullName evidence="2">NADH:ubiquinone reductase (non-electrogenic)</fullName>
        <ecNumber evidence="2">1.6.5.9</ecNumber>
    </recommendedName>
</protein>
<accession>A0A2Z3GTC6</accession>
<dbReference type="PANTHER" id="PTHR43706:SF47">
    <property type="entry name" value="EXTERNAL NADH-UBIQUINONE OXIDOREDUCTASE 1, MITOCHONDRIAL-RELATED"/>
    <property type="match status" value="1"/>
</dbReference>
<keyword evidence="9" id="KW-0472">Membrane</keyword>
<gene>
    <name evidence="12" type="ORF">C1280_01175</name>
</gene>
<proteinExistence type="inferred from homology"/>
<dbReference type="PANTHER" id="PTHR43706">
    <property type="entry name" value="NADH DEHYDROGENASE"/>
    <property type="match status" value="1"/>
</dbReference>
<evidence type="ECO:0000259" key="11">
    <source>
        <dbReference type="Pfam" id="PF22366"/>
    </source>
</evidence>
<evidence type="ECO:0000256" key="1">
    <source>
        <dbReference type="ARBA" id="ARBA00005272"/>
    </source>
</evidence>
<dbReference type="Proteomes" id="UP000245802">
    <property type="component" value="Chromosome"/>
</dbReference>
<evidence type="ECO:0000256" key="4">
    <source>
        <dbReference type="ARBA" id="ARBA00022827"/>
    </source>
</evidence>
<sequence length="438" mass="47204">MSDGTTAHKVVIIGGGFGGLVAAQALNKTPTEVTLIDRRNFHLFQPLLYQVATGALSPANIASPLRSILKRQKNTHVLLGEVTGFDVPAKAVLLKDGTRVPFDTLIVATGSTHHYFGKTDWAERAPGLKTIEDATEVRRRVLSAFERAERATDPKERARQLTFVVVGGGPTGVEMAGAISELAKHTLRADFRSVDPATSRIVLIEGQPKVLGAFHERLSAKALKALQGMGIEVMLDAHVNAIEPHYVLVQPDDKAAAPVRIDTETVVWAAGVKASPLGQVLADAIGGVTVGRGGHVPVNPDCTVGNRPDIFVIGDMASLPGANGKPLPGVAPVATQQGEYVAGVIVRRLKGETPKGPFRYFDKGTMATIGRGQAVAESMGFRFSGLLAWLAWLFIHIMYLARFENRMLVLFQWFWNYVTRNRTARLITGERPTGTRGA</sequence>
<evidence type="ECO:0000259" key="10">
    <source>
        <dbReference type="Pfam" id="PF07992"/>
    </source>
</evidence>
<evidence type="ECO:0000256" key="6">
    <source>
        <dbReference type="ARBA" id="ARBA00023002"/>
    </source>
</evidence>
<dbReference type="InterPro" id="IPR054585">
    <property type="entry name" value="NDH2-like_C"/>
</dbReference>
<reference evidence="12 13" key="1">
    <citation type="submission" date="2018-01" db="EMBL/GenBank/DDBJ databases">
        <title>G. obscuriglobus.</title>
        <authorList>
            <person name="Franke J."/>
            <person name="Blomberg W."/>
            <person name="Selmecki A."/>
        </authorList>
    </citation>
    <scope>NUCLEOTIDE SEQUENCE [LARGE SCALE GENOMIC DNA]</scope>
    <source>
        <strain evidence="12 13">DSM 5831</strain>
    </source>
</reference>
<dbReference type="Gene3D" id="3.50.50.100">
    <property type="match status" value="1"/>
</dbReference>
<comment type="similarity">
    <text evidence="1">Belongs to the NADH dehydrogenase family.</text>
</comment>
<dbReference type="SUPFAM" id="SSF51905">
    <property type="entry name" value="FAD/NAD(P)-binding domain"/>
    <property type="match status" value="2"/>
</dbReference>
<evidence type="ECO:0000313" key="13">
    <source>
        <dbReference type="Proteomes" id="UP000245802"/>
    </source>
</evidence>
<keyword evidence="6" id="KW-0560">Oxidoreductase</keyword>
<keyword evidence="3" id="KW-0285">Flavoprotein</keyword>
<evidence type="ECO:0000256" key="2">
    <source>
        <dbReference type="ARBA" id="ARBA00012637"/>
    </source>
</evidence>